<organism evidence="3 4">
    <name type="scientific">Kitasatospora kifunensis</name>
    <name type="common">Streptomyces kifunensis</name>
    <dbReference type="NCBI Taxonomy" id="58351"/>
    <lineage>
        <taxon>Bacteria</taxon>
        <taxon>Bacillati</taxon>
        <taxon>Actinomycetota</taxon>
        <taxon>Actinomycetes</taxon>
        <taxon>Kitasatosporales</taxon>
        <taxon>Streptomycetaceae</taxon>
        <taxon>Kitasatospora</taxon>
    </lineage>
</organism>
<reference evidence="3 4" key="1">
    <citation type="submission" date="2020-08" db="EMBL/GenBank/DDBJ databases">
        <title>Sequencing the genomes of 1000 actinobacteria strains.</title>
        <authorList>
            <person name="Klenk H.-P."/>
        </authorList>
    </citation>
    <scope>NUCLEOTIDE SEQUENCE [LARGE SCALE GENOMIC DNA]</scope>
    <source>
        <strain evidence="3 4">DSM 41654</strain>
    </source>
</reference>
<evidence type="ECO:0000256" key="2">
    <source>
        <dbReference type="SAM" id="SignalP"/>
    </source>
</evidence>
<feature type="compositionally biased region" description="Pro residues" evidence="1">
    <location>
        <begin position="199"/>
        <end position="208"/>
    </location>
</feature>
<evidence type="ECO:0000313" key="3">
    <source>
        <dbReference type="EMBL" id="MBB4928233.1"/>
    </source>
</evidence>
<evidence type="ECO:0000256" key="1">
    <source>
        <dbReference type="SAM" id="MobiDB-lite"/>
    </source>
</evidence>
<dbReference type="Proteomes" id="UP000540506">
    <property type="component" value="Unassembled WGS sequence"/>
</dbReference>
<keyword evidence="4" id="KW-1185">Reference proteome</keyword>
<accession>A0A7W7RA62</accession>
<comment type="caution">
    <text evidence="3">The sequence shown here is derived from an EMBL/GenBank/DDBJ whole genome shotgun (WGS) entry which is preliminary data.</text>
</comment>
<gene>
    <name evidence="3" type="ORF">FHR34_007328</name>
</gene>
<proteinExistence type="predicted"/>
<feature type="signal peptide" evidence="2">
    <location>
        <begin position="1"/>
        <end position="30"/>
    </location>
</feature>
<protein>
    <submittedName>
        <fullName evidence="3">Uncharacterized protein</fullName>
    </submittedName>
</protein>
<sequence>MGTKRSASFVVGCAALIGIQGFAIAPGAFAADTSSPPAGSTSPGPLNLKGKVDVTAGTVDTGVSLASGTNLTITPQGGTVNWGTPAPCFAGFATNAAGQMVDGTTGTVCTPQVQTTGDPNLVVPNLPNGALLGRIGDTGSWFLVGGGYNATAPAGGELYLRLNSDAVDNTGRDVWDRTKAQGSISYQLTATGEATGVVTPPPPPPSPAPAKTTTASGGVSGSLVHTGLSATAGDPLRVTTGQGESSSLYSPTTECNFQWLSDPSGNFAQGHQDCGAGTAPTVDTHDPHTLAPNLPTAALIGRMGDTGSWFLVGSNYNATAPATGELELALNLNASDAGDQYSIFNRGPSVESNISYSAAVGDASRAAAIAAGPNKVQVCNDGGFAARAVVDYSVQTDPFSTNLTTGHIALSSFPLGQCRTATLPAGKVAATADVYRYTGWYKGNYAFWDGDLSDNGQCDTFAGCDNDRLIDQWSVAGSHADVTLTANGTTCEPGLSISKAGDNTAVDAQVGSTDQGCSGKGALGDLSSAFSGGVPTENTGTAYTVGNTLVQAFNFIADLFGGEE</sequence>
<dbReference type="AlphaFoldDB" id="A0A7W7RA62"/>
<keyword evidence="2" id="KW-0732">Signal</keyword>
<feature type="region of interest" description="Disordered" evidence="1">
    <location>
        <begin position="191"/>
        <end position="222"/>
    </location>
</feature>
<dbReference type="EMBL" id="JACHJV010000002">
    <property type="protein sequence ID" value="MBB4928233.1"/>
    <property type="molecule type" value="Genomic_DNA"/>
</dbReference>
<dbReference type="Gene3D" id="2.60.120.430">
    <property type="entry name" value="Galactose-binding lectin"/>
    <property type="match status" value="2"/>
</dbReference>
<evidence type="ECO:0000313" key="4">
    <source>
        <dbReference type="Proteomes" id="UP000540506"/>
    </source>
</evidence>
<feature type="chain" id="PRO_5031088005" evidence="2">
    <location>
        <begin position="31"/>
        <end position="564"/>
    </location>
</feature>
<name>A0A7W7RA62_KITKI</name>
<dbReference type="RefSeq" id="WP_184945225.1">
    <property type="nucleotide sequence ID" value="NZ_JACHJV010000002.1"/>
</dbReference>